<feature type="domain" description="YdhG-like" evidence="1">
    <location>
        <begin position="3"/>
        <end position="76"/>
    </location>
</feature>
<dbReference type="InterPro" id="IPR014922">
    <property type="entry name" value="YdhG-like"/>
</dbReference>
<dbReference type="SUPFAM" id="SSF159888">
    <property type="entry name" value="YdhG-like"/>
    <property type="match status" value="1"/>
</dbReference>
<dbReference type="Pfam" id="PF08818">
    <property type="entry name" value="DUF1801"/>
    <property type="match status" value="1"/>
</dbReference>
<dbReference type="Proteomes" id="UP000494183">
    <property type="component" value="Unassembled WGS sequence"/>
</dbReference>
<gene>
    <name evidence="2" type="ORF">LMG6000_03141</name>
</gene>
<evidence type="ECO:0000313" key="2">
    <source>
        <dbReference type="EMBL" id="CAB3933267.1"/>
    </source>
</evidence>
<reference evidence="2 3" key="1">
    <citation type="submission" date="2020-04" db="EMBL/GenBank/DDBJ databases">
        <authorList>
            <person name="De Canck E."/>
        </authorList>
    </citation>
    <scope>NUCLEOTIDE SEQUENCE [LARGE SCALE GENOMIC DNA]</scope>
    <source>
        <strain evidence="2 3">LMG 6000</strain>
    </source>
</reference>
<protein>
    <recommendedName>
        <fullName evidence="1">YdhG-like domain-containing protein</fullName>
    </recommendedName>
</protein>
<dbReference type="EMBL" id="CADILH010000005">
    <property type="protein sequence ID" value="CAB3933267.1"/>
    <property type="molecule type" value="Genomic_DNA"/>
</dbReference>
<organism evidence="2 3">
    <name type="scientific">Achromobacter insolitus</name>
    <dbReference type="NCBI Taxonomy" id="217204"/>
    <lineage>
        <taxon>Bacteria</taxon>
        <taxon>Pseudomonadati</taxon>
        <taxon>Pseudomonadota</taxon>
        <taxon>Betaproteobacteria</taxon>
        <taxon>Burkholderiales</taxon>
        <taxon>Alcaligenaceae</taxon>
        <taxon>Achromobacter</taxon>
    </lineage>
</organism>
<evidence type="ECO:0000259" key="1">
    <source>
        <dbReference type="Pfam" id="PF08818"/>
    </source>
</evidence>
<name>A0A6S7F344_9BURK</name>
<dbReference type="AlphaFoldDB" id="A0A6S7F344"/>
<accession>A0A6S7F344</accession>
<keyword evidence="3" id="KW-1185">Reference proteome</keyword>
<evidence type="ECO:0000313" key="3">
    <source>
        <dbReference type="Proteomes" id="UP000494183"/>
    </source>
</evidence>
<sequence length="84" mass="9580">MHKAVKWNSPLYGVEGQGWFLGIHCYAKYVKVAFFRGAKLRPLPPGPSKSQDTRNLDIREDDALDEAQFMAWVKQASELPGERM</sequence>
<proteinExistence type="predicted"/>